<dbReference type="InParanoid" id="A0A543AXV5"/>
<protein>
    <submittedName>
        <fullName evidence="2">Uncharacterized protein</fullName>
    </submittedName>
</protein>
<name>A0A543AXV5_9ACTN</name>
<dbReference type="OrthoDB" id="5215994at2"/>
<accession>A0A543AXV5</accession>
<dbReference type="AlphaFoldDB" id="A0A543AXV5"/>
<organism evidence="2 3">
    <name type="scientific">Stackebrandtia endophytica</name>
    <dbReference type="NCBI Taxonomy" id="1496996"/>
    <lineage>
        <taxon>Bacteria</taxon>
        <taxon>Bacillati</taxon>
        <taxon>Actinomycetota</taxon>
        <taxon>Actinomycetes</taxon>
        <taxon>Glycomycetales</taxon>
        <taxon>Glycomycetaceae</taxon>
        <taxon>Stackebrandtia</taxon>
    </lineage>
</organism>
<feature type="region of interest" description="Disordered" evidence="1">
    <location>
        <begin position="91"/>
        <end position="132"/>
    </location>
</feature>
<dbReference type="EMBL" id="VFOW01000001">
    <property type="protein sequence ID" value="TQL77411.1"/>
    <property type="molecule type" value="Genomic_DNA"/>
</dbReference>
<proteinExistence type="predicted"/>
<dbReference type="Proteomes" id="UP000317043">
    <property type="component" value="Unassembled WGS sequence"/>
</dbReference>
<feature type="compositionally biased region" description="Polar residues" evidence="1">
    <location>
        <begin position="171"/>
        <end position="181"/>
    </location>
</feature>
<gene>
    <name evidence="2" type="ORF">FB566_2970</name>
</gene>
<reference evidence="2 3" key="1">
    <citation type="submission" date="2019-06" db="EMBL/GenBank/DDBJ databases">
        <title>Sequencing the genomes of 1000 actinobacteria strains.</title>
        <authorList>
            <person name="Klenk H.-P."/>
        </authorList>
    </citation>
    <scope>NUCLEOTIDE SEQUENCE [LARGE SCALE GENOMIC DNA]</scope>
    <source>
        <strain evidence="2 3">DSM 45928</strain>
    </source>
</reference>
<evidence type="ECO:0000256" key="1">
    <source>
        <dbReference type="SAM" id="MobiDB-lite"/>
    </source>
</evidence>
<keyword evidence="3" id="KW-1185">Reference proteome</keyword>
<comment type="caution">
    <text evidence="2">The sequence shown here is derived from an EMBL/GenBank/DDBJ whole genome shotgun (WGS) entry which is preliminary data.</text>
</comment>
<evidence type="ECO:0000313" key="3">
    <source>
        <dbReference type="Proteomes" id="UP000317043"/>
    </source>
</evidence>
<evidence type="ECO:0000313" key="2">
    <source>
        <dbReference type="EMBL" id="TQL77411.1"/>
    </source>
</evidence>
<sequence>MSDSIRDLAATIARLKDQAGRLRAAVVADKGAADGLVQRFRAVGVEGGPAARLSGCAAGHERAVSQLEAIEARLERARFIAMSAINGLHGSGTVARSGDQADDPTSWEKPTTGTELVEEGRGSRRRRRGRAADAFRSAVRQADDVQDVAKQTVGQGVEVAKSFTKLPDPPTQTTATVQARTPQAPAFADTSSAKATDLIGGLTLTAVAVLTGIQHAVEKRRSRKRQDD</sequence>
<feature type="region of interest" description="Disordered" evidence="1">
    <location>
        <begin position="163"/>
        <end position="188"/>
    </location>
</feature>
<dbReference type="RefSeq" id="WP_142040246.1">
    <property type="nucleotide sequence ID" value="NZ_JBHTGS010000001.1"/>
</dbReference>